<feature type="domain" description="Cupin type-2" evidence="1">
    <location>
        <begin position="92"/>
        <end position="148"/>
    </location>
</feature>
<dbReference type="Gene3D" id="2.60.120.10">
    <property type="entry name" value="Jelly Rolls"/>
    <property type="match status" value="1"/>
</dbReference>
<dbReference type="OrthoDB" id="5840532at2759"/>
<dbReference type="InterPro" id="IPR013096">
    <property type="entry name" value="Cupin_2"/>
</dbReference>
<keyword evidence="3" id="KW-1185">Reference proteome</keyword>
<dbReference type="InterPro" id="IPR011051">
    <property type="entry name" value="RmlC_Cupin_sf"/>
</dbReference>
<protein>
    <recommendedName>
        <fullName evidence="1">Cupin type-2 domain-containing protein</fullName>
    </recommendedName>
</protein>
<name>A0A9P7YD82_9HELO</name>
<dbReference type="Proteomes" id="UP000824998">
    <property type="component" value="Unassembled WGS sequence"/>
</dbReference>
<evidence type="ECO:0000313" key="3">
    <source>
        <dbReference type="Proteomes" id="UP000824998"/>
    </source>
</evidence>
<dbReference type="CDD" id="cd02231">
    <property type="entry name" value="cupin_BLL6423-like"/>
    <property type="match status" value="1"/>
</dbReference>
<dbReference type="InterPro" id="IPR014710">
    <property type="entry name" value="RmlC-like_jellyroll"/>
</dbReference>
<sequence>MSSPLPPVVFHNTANAPDGTSSFIEKTVPPIQAWDPSFNVTYIYSAPAGFSVTANEDLKHHETAPKEPPLRSFPIAGATNSTVLDLAPNPTGEDGFMHRTRTLDFIYVLTGEVELTLGNGEKRMIQQGEIVLQRATMHAWKNASKTEWARLAAVVIGETGAEEGKVEVE</sequence>
<evidence type="ECO:0000259" key="1">
    <source>
        <dbReference type="Pfam" id="PF07883"/>
    </source>
</evidence>
<dbReference type="PANTHER" id="PTHR36156">
    <property type="entry name" value="SLR2101 PROTEIN"/>
    <property type="match status" value="1"/>
</dbReference>
<dbReference type="Pfam" id="PF07883">
    <property type="entry name" value="Cupin_2"/>
    <property type="match status" value="1"/>
</dbReference>
<dbReference type="InterPro" id="IPR047142">
    <property type="entry name" value="OryJ/VirC-like"/>
</dbReference>
<proteinExistence type="predicted"/>
<dbReference type="SUPFAM" id="SSF51182">
    <property type="entry name" value="RmlC-like cupins"/>
    <property type="match status" value="1"/>
</dbReference>
<dbReference type="EMBL" id="MU251593">
    <property type="protein sequence ID" value="KAG9231574.1"/>
    <property type="molecule type" value="Genomic_DNA"/>
</dbReference>
<evidence type="ECO:0000313" key="2">
    <source>
        <dbReference type="EMBL" id="KAG9231574.1"/>
    </source>
</evidence>
<accession>A0A9P7YD82</accession>
<dbReference type="PANTHER" id="PTHR36156:SF2">
    <property type="entry name" value="CUPIN TYPE-2 DOMAIN-CONTAINING PROTEIN"/>
    <property type="match status" value="1"/>
</dbReference>
<dbReference type="AlphaFoldDB" id="A0A9P7YD82"/>
<gene>
    <name evidence="2" type="ORF">BJ875DRAFT_112812</name>
</gene>
<reference evidence="2" key="1">
    <citation type="journal article" date="2021" name="IMA Fungus">
        <title>Genomic characterization of three marine fungi, including Emericellopsis atlantica sp. nov. with signatures of a generalist lifestyle and marine biomass degradation.</title>
        <authorList>
            <person name="Hagestad O.C."/>
            <person name="Hou L."/>
            <person name="Andersen J.H."/>
            <person name="Hansen E.H."/>
            <person name="Altermark B."/>
            <person name="Li C."/>
            <person name="Kuhnert E."/>
            <person name="Cox R.J."/>
            <person name="Crous P.W."/>
            <person name="Spatafora J.W."/>
            <person name="Lail K."/>
            <person name="Amirebrahimi M."/>
            <person name="Lipzen A."/>
            <person name="Pangilinan J."/>
            <person name="Andreopoulos W."/>
            <person name="Hayes R.D."/>
            <person name="Ng V."/>
            <person name="Grigoriev I.V."/>
            <person name="Jackson S.A."/>
            <person name="Sutton T.D.S."/>
            <person name="Dobson A.D.W."/>
            <person name="Rama T."/>
        </authorList>
    </citation>
    <scope>NUCLEOTIDE SEQUENCE</scope>
    <source>
        <strain evidence="2">TRa018bII</strain>
    </source>
</reference>
<comment type="caution">
    <text evidence="2">The sequence shown here is derived from an EMBL/GenBank/DDBJ whole genome shotgun (WGS) entry which is preliminary data.</text>
</comment>
<organism evidence="2 3">
    <name type="scientific">Amylocarpus encephaloides</name>
    <dbReference type="NCBI Taxonomy" id="45428"/>
    <lineage>
        <taxon>Eukaryota</taxon>
        <taxon>Fungi</taxon>
        <taxon>Dikarya</taxon>
        <taxon>Ascomycota</taxon>
        <taxon>Pezizomycotina</taxon>
        <taxon>Leotiomycetes</taxon>
        <taxon>Helotiales</taxon>
        <taxon>Helotiales incertae sedis</taxon>
        <taxon>Amylocarpus</taxon>
    </lineage>
</organism>